<keyword evidence="2" id="KW-1185">Reference proteome</keyword>
<dbReference type="KEGG" id="mei:Msip34_2622"/>
<dbReference type="EMBL" id="CP001674">
    <property type="protein sequence ID" value="ACT51859.1"/>
    <property type="molecule type" value="Genomic_DNA"/>
</dbReference>
<dbReference type="Pfam" id="PF12261">
    <property type="entry name" value="T_hemolysin"/>
    <property type="match status" value="1"/>
</dbReference>
<dbReference type="HOGENOM" id="CLU_092721_2_0_4"/>
<protein>
    <recommendedName>
        <fullName evidence="3">Thermostable hemolysin</fullName>
    </recommendedName>
</protein>
<evidence type="ECO:0008006" key="3">
    <source>
        <dbReference type="Google" id="ProtNLM"/>
    </source>
</evidence>
<proteinExistence type="predicted"/>
<dbReference type="STRING" id="582744.Msip34_2622"/>
<dbReference type="Proteomes" id="UP000002743">
    <property type="component" value="Chromosome"/>
</dbReference>
<reference evidence="2" key="1">
    <citation type="submission" date="2009-07" db="EMBL/GenBank/DDBJ databases">
        <title>Complete sequence of chromosome of Methylovorus sp. SIP3-4.</title>
        <authorList>
            <person name="Lucas S."/>
            <person name="Copeland A."/>
            <person name="Lapidus A."/>
            <person name="Glavina del Rio T."/>
            <person name="Tice H."/>
            <person name="Bruce D."/>
            <person name="Goodwin L."/>
            <person name="Pitluck S."/>
            <person name="Clum A."/>
            <person name="Larimer F."/>
            <person name="Land M."/>
            <person name="Hauser L."/>
            <person name="Kyrpides N."/>
            <person name="Mikhailova N."/>
            <person name="Kayluzhnaya M."/>
            <person name="Chistoserdova L."/>
        </authorList>
    </citation>
    <scope>NUCLEOTIDE SEQUENCE [LARGE SCALE GENOMIC DNA]</scope>
    <source>
        <strain evidence="2">SIP3-4</strain>
    </source>
</reference>
<dbReference type="eggNOG" id="ENOG5032S9B">
    <property type="taxonomic scope" value="Bacteria"/>
</dbReference>
<reference evidence="1 2" key="2">
    <citation type="journal article" date="2011" name="J. Bacteriol.">
        <title>Genomes of three methylotrophs from a single niche uncover genetic and metabolic divergence of Methylophilaceae.</title>
        <authorList>
            <person name="Lapidus A."/>
            <person name="Clum A."/>
            <person name="Labutti K."/>
            <person name="Kaluzhnaya M.G."/>
            <person name="Lim S."/>
            <person name="Beck D.A."/>
            <person name="Glavina Del Rio T."/>
            <person name="Nolan M."/>
            <person name="Mavromatis K."/>
            <person name="Huntemann M."/>
            <person name="Lucas S."/>
            <person name="Lidstrom M.E."/>
            <person name="Ivanova N."/>
            <person name="Chistoserdova L."/>
        </authorList>
    </citation>
    <scope>NUCLEOTIDE SEQUENCE [LARGE SCALE GENOMIC DNA]</scope>
    <source>
        <strain evidence="1 2">SIP3-4</strain>
    </source>
</reference>
<name>C6XB89_METGS</name>
<dbReference type="OrthoDB" id="7432757at2"/>
<dbReference type="RefSeq" id="WP_013443324.1">
    <property type="nucleotide sequence ID" value="NC_012969.1"/>
</dbReference>
<accession>C6XB89</accession>
<evidence type="ECO:0000313" key="2">
    <source>
        <dbReference type="Proteomes" id="UP000002743"/>
    </source>
</evidence>
<dbReference type="AlphaFoldDB" id="C6XB89"/>
<organism evidence="1 2">
    <name type="scientific">Methylovorus glucosotrophus (strain SIP3-4)</name>
    <dbReference type="NCBI Taxonomy" id="582744"/>
    <lineage>
        <taxon>Bacteria</taxon>
        <taxon>Pseudomonadati</taxon>
        <taxon>Pseudomonadota</taxon>
        <taxon>Betaproteobacteria</taxon>
        <taxon>Nitrosomonadales</taxon>
        <taxon>Methylophilaceae</taxon>
        <taxon>Methylovorus</taxon>
    </lineage>
</organism>
<evidence type="ECO:0000313" key="1">
    <source>
        <dbReference type="EMBL" id="ACT51859.1"/>
    </source>
</evidence>
<sequence length="213" mass="23807">MLPAPSFDPQKITQAHQSYTTKRQQAIVPLHMAGGLQTTLAGPDAQDRAELEQFVRSVFRLVHGARIRHFMPTLMSLRDDEGNLHAVCGVRHAAEQPLFLETYLDQPVDLILSAATGKQVARDQILEVGNLAVFQPVHIRHLLASVSLYLHGSQAEWAVFTATPALRNALLKLNMQLVHLGAADIQRLPAEERPDWGRYYDNAPQVLAVRRMQ</sequence>
<gene>
    <name evidence="1" type="ordered locus">Msip34_2622</name>
</gene>
<dbReference type="InterPro" id="IPR022050">
    <property type="entry name" value="T_hemolysin"/>
</dbReference>